<protein>
    <submittedName>
        <fullName evidence="2">Uncharacterized protein</fullName>
    </submittedName>
</protein>
<dbReference type="Proteomes" id="UP000215914">
    <property type="component" value="Chromosome 16"/>
</dbReference>
<keyword evidence="3" id="KW-1185">Reference proteome</keyword>
<dbReference type="EMBL" id="CM007905">
    <property type="protein sequence ID" value="OTF91959.1"/>
    <property type="molecule type" value="Genomic_DNA"/>
</dbReference>
<accession>A0A251S076</accession>
<sequence>MLFTTRINIKWLIIHNNILRRLLSTVSRGTLGISFPQVPAIVVETERGCQML</sequence>
<name>A0A251S076_HELAN</name>
<proteinExistence type="predicted"/>
<reference evidence="2" key="2">
    <citation type="submission" date="2017-02" db="EMBL/GenBank/DDBJ databases">
        <title>Sunflower complete genome.</title>
        <authorList>
            <person name="Langlade N."/>
            <person name="Munos S."/>
        </authorList>
    </citation>
    <scope>NUCLEOTIDE SEQUENCE [LARGE SCALE GENOMIC DNA]</scope>
    <source>
        <tissue evidence="2">Leaves</tissue>
    </source>
</reference>
<evidence type="ECO:0000313" key="2">
    <source>
        <dbReference type="EMBL" id="OTF91959.1"/>
    </source>
</evidence>
<gene>
    <name evidence="2" type="ORF">HannXRQ_Chr16g0516651</name>
    <name evidence="1" type="ORF">HanXRQr2_Chr16g0754961</name>
</gene>
<reference evidence="1" key="3">
    <citation type="submission" date="2020-06" db="EMBL/GenBank/DDBJ databases">
        <title>Helianthus annuus Genome sequencing and assembly Release 2.</title>
        <authorList>
            <person name="Gouzy J."/>
            <person name="Langlade N."/>
            <person name="Munos S."/>
        </authorList>
    </citation>
    <scope>NUCLEOTIDE SEQUENCE</scope>
    <source>
        <tissue evidence="1">Leaves</tissue>
    </source>
</reference>
<dbReference type="Gramene" id="mRNA:HanXRQr2_Chr16g0754961">
    <property type="protein sequence ID" value="CDS:HanXRQr2_Chr16g0754961.1"/>
    <property type="gene ID" value="HanXRQr2_Chr16g0754961"/>
</dbReference>
<dbReference type="AlphaFoldDB" id="A0A251S076"/>
<organism evidence="2 3">
    <name type="scientific">Helianthus annuus</name>
    <name type="common">Common sunflower</name>
    <dbReference type="NCBI Taxonomy" id="4232"/>
    <lineage>
        <taxon>Eukaryota</taxon>
        <taxon>Viridiplantae</taxon>
        <taxon>Streptophyta</taxon>
        <taxon>Embryophyta</taxon>
        <taxon>Tracheophyta</taxon>
        <taxon>Spermatophyta</taxon>
        <taxon>Magnoliopsida</taxon>
        <taxon>eudicotyledons</taxon>
        <taxon>Gunneridae</taxon>
        <taxon>Pentapetalae</taxon>
        <taxon>asterids</taxon>
        <taxon>campanulids</taxon>
        <taxon>Asterales</taxon>
        <taxon>Asteraceae</taxon>
        <taxon>Asteroideae</taxon>
        <taxon>Heliantheae alliance</taxon>
        <taxon>Heliantheae</taxon>
        <taxon>Helianthus</taxon>
    </lineage>
</organism>
<evidence type="ECO:0000313" key="3">
    <source>
        <dbReference type="Proteomes" id="UP000215914"/>
    </source>
</evidence>
<reference evidence="1 3" key="1">
    <citation type="journal article" date="2017" name="Nature">
        <title>The sunflower genome provides insights into oil metabolism, flowering and Asterid evolution.</title>
        <authorList>
            <person name="Badouin H."/>
            <person name="Gouzy J."/>
            <person name="Grassa C.J."/>
            <person name="Murat F."/>
            <person name="Staton S.E."/>
            <person name="Cottret L."/>
            <person name="Lelandais-Briere C."/>
            <person name="Owens G.L."/>
            <person name="Carrere S."/>
            <person name="Mayjonade B."/>
            <person name="Legrand L."/>
            <person name="Gill N."/>
            <person name="Kane N.C."/>
            <person name="Bowers J.E."/>
            <person name="Hubner S."/>
            <person name="Bellec A."/>
            <person name="Berard A."/>
            <person name="Berges H."/>
            <person name="Blanchet N."/>
            <person name="Boniface M.C."/>
            <person name="Brunel D."/>
            <person name="Catrice O."/>
            <person name="Chaidir N."/>
            <person name="Claudel C."/>
            <person name="Donnadieu C."/>
            <person name="Faraut T."/>
            <person name="Fievet G."/>
            <person name="Helmstetter N."/>
            <person name="King M."/>
            <person name="Knapp S.J."/>
            <person name="Lai Z."/>
            <person name="Le Paslier M.C."/>
            <person name="Lippi Y."/>
            <person name="Lorenzon L."/>
            <person name="Mandel J.R."/>
            <person name="Marage G."/>
            <person name="Marchand G."/>
            <person name="Marquand E."/>
            <person name="Bret-Mestries E."/>
            <person name="Morien E."/>
            <person name="Nambeesan S."/>
            <person name="Nguyen T."/>
            <person name="Pegot-Espagnet P."/>
            <person name="Pouilly N."/>
            <person name="Raftis F."/>
            <person name="Sallet E."/>
            <person name="Schiex T."/>
            <person name="Thomas J."/>
            <person name="Vandecasteele C."/>
            <person name="Vares D."/>
            <person name="Vear F."/>
            <person name="Vautrin S."/>
            <person name="Crespi M."/>
            <person name="Mangin B."/>
            <person name="Burke J.M."/>
            <person name="Salse J."/>
            <person name="Munos S."/>
            <person name="Vincourt P."/>
            <person name="Rieseberg L.H."/>
            <person name="Langlade N.B."/>
        </authorList>
    </citation>
    <scope>NUCLEOTIDE SEQUENCE [LARGE SCALE GENOMIC DNA]</scope>
    <source>
        <strain evidence="3">cv. SF193</strain>
        <tissue evidence="1">Leaves</tissue>
    </source>
</reference>
<dbReference type="InParanoid" id="A0A251S076"/>
<dbReference type="EMBL" id="MNCJ02000331">
    <property type="protein sequence ID" value="KAF5760563.1"/>
    <property type="molecule type" value="Genomic_DNA"/>
</dbReference>
<evidence type="ECO:0000313" key="1">
    <source>
        <dbReference type="EMBL" id="KAF5760563.1"/>
    </source>
</evidence>